<sequence length="262" mass="29092">FDSRSNTPIIIEDYLDIMMLTPVTVGVATQEQIESIRPKFRYFKENPAYWLEWPSFMFPFAEAAWNVGEREFIAQVIADTANRIYARLDERELQPVGDADTGLPPQYNYRIPGVSDEFWPLEADNPGGCENYGWGATLPMHIIRNVIGFREVDTLDRDQFVLAPAVPAHMAQPGRTYGISNLLFRGTRNDVTYRVVGRGEIVVGLTCRSRALKTVTVTDQEGRIVAETPVAAQDVALNFDGISGGLYTVTVGPPRASQAGAC</sequence>
<dbReference type="AlphaFoldDB" id="A0A0S7XJB0"/>
<dbReference type="SUPFAM" id="SSF48208">
    <property type="entry name" value="Six-hairpin glycosidases"/>
    <property type="match status" value="1"/>
</dbReference>
<evidence type="ECO:0000313" key="1">
    <source>
        <dbReference type="EMBL" id="KPJ62319.1"/>
    </source>
</evidence>
<proteinExistence type="predicted"/>
<dbReference type="InterPro" id="IPR008928">
    <property type="entry name" value="6-hairpin_glycosidase_sf"/>
</dbReference>
<accession>A0A0S7XJB0</accession>
<dbReference type="GO" id="GO:0005975">
    <property type="term" value="P:carbohydrate metabolic process"/>
    <property type="evidence" value="ECO:0007669"/>
    <property type="project" value="InterPro"/>
</dbReference>
<evidence type="ECO:0000313" key="2">
    <source>
        <dbReference type="Proteomes" id="UP000052020"/>
    </source>
</evidence>
<dbReference type="EMBL" id="LIZY01000121">
    <property type="protein sequence ID" value="KPJ62319.1"/>
    <property type="molecule type" value="Genomic_DNA"/>
</dbReference>
<dbReference type="Proteomes" id="UP000052020">
    <property type="component" value="Unassembled WGS sequence"/>
</dbReference>
<organism evidence="1 2">
    <name type="scientific">candidate division KD3-62 bacterium DG_56</name>
    <dbReference type="NCBI Taxonomy" id="1704032"/>
    <lineage>
        <taxon>Bacteria</taxon>
        <taxon>candidate division KD3-62</taxon>
    </lineage>
</organism>
<reference evidence="1 2" key="1">
    <citation type="journal article" date="2015" name="Microbiome">
        <title>Genomic resolution of linkages in carbon, nitrogen, and sulfur cycling among widespread estuary sediment bacteria.</title>
        <authorList>
            <person name="Baker B.J."/>
            <person name="Lazar C.S."/>
            <person name="Teske A.P."/>
            <person name="Dick G.J."/>
        </authorList>
    </citation>
    <scope>NUCLEOTIDE SEQUENCE [LARGE SCALE GENOMIC DNA]</scope>
    <source>
        <strain evidence="1">DG_56</strain>
    </source>
</reference>
<gene>
    <name evidence="1" type="ORF">AMK68_05070</name>
</gene>
<name>A0A0S7XJB0_9BACT</name>
<feature type="non-terminal residue" evidence="1">
    <location>
        <position position="1"/>
    </location>
</feature>
<protein>
    <submittedName>
        <fullName evidence="1">Uncharacterized protein</fullName>
    </submittedName>
</protein>
<comment type="caution">
    <text evidence="1">The sequence shown here is derived from an EMBL/GenBank/DDBJ whole genome shotgun (WGS) entry which is preliminary data.</text>
</comment>